<accession>A0A5M6DNU3</accession>
<comment type="caution">
    <text evidence="1">The sequence shown here is derived from an EMBL/GenBank/DDBJ whole genome shotgun (WGS) entry which is preliminary data.</text>
</comment>
<keyword evidence="1" id="KW-0503">Monooxygenase</keyword>
<evidence type="ECO:0000313" key="2">
    <source>
        <dbReference type="Proteomes" id="UP000323426"/>
    </source>
</evidence>
<proteinExistence type="predicted"/>
<dbReference type="GO" id="GO:0004497">
    <property type="term" value="F:monooxygenase activity"/>
    <property type="evidence" value="ECO:0007669"/>
    <property type="project" value="UniProtKB-KW"/>
</dbReference>
<gene>
    <name evidence="1" type="ORF">F0145_08215</name>
</gene>
<evidence type="ECO:0000313" key="1">
    <source>
        <dbReference type="EMBL" id="KAA5547912.1"/>
    </source>
</evidence>
<reference evidence="1 2" key="1">
    <citation type="submission" date="2019-09" db="EMBL/GenBank/DDBJ databases">
        <title>Genome sequence and assembly of Adhaeribacter sp.</title>
        <authorList>
            <person name="Chhetri G."/>
        </authorList>
    </citation>
    <scope>NUCLEOTIDE SEQUENCE [LARGE SCALE GENOMIC DNA]</scope>
    <source>
        <strain evidence="1 2">DK36</strain>
    </source>
</reference>
<protein>
    <submittedName>
        <fullName evidence="1">Spheroidene monooxygenase</fullName>
    </submittedName>
</protein>
<organism evidence="1 2">
    <name type="scientific">Adhaeribacter rhizoryzae</name>
    <dbReference type="NCBI Taxonomy" id="2607907"/>
    <lineage>
        <taxon>Bacteria</taxon>
        <taxon>Pseudomonadati</taxon>
        <taxon>Bacteroidota</taxon>
        <taxon>Cytophagia</taxon>
        <taxon>Cytophagales</taxon>
        <taxon>Hymenobacteraceae</taxon>
        <taxon>Adhaeribacter</taxon>
    </lineage>
</organism>
<dbReference type="InterPro" id="IPR049574">
    <property type="entry name" value="CrtA-like"/>
</dbReference>
<dbReference type="Proteomes" id="UP000323426">
    <property type="component" value="Unassembled WGS sequence"/>
</dbReference>
<dbReference type="EMBL" id="VWSF01000004">
    <property type="protein sequence ID" value="KAA5547912.1"/>
    <property type="molecule type" value="Genomic_DNA"/>
</dbReference>
<sequence length="235" mass="26683">MLPPSITTLSLFGIRKGHWRWGLAQMGTMPLRLQQTPGLQFFKLLGSGKGRVFSLTPDFYLYGLMAVWETEVQADDFFNHSDIMKAYQKHCNETWTVKLQPIKAHGLWDNQSPFVPAADTNIPAGPLAVLTRASINLRALPAFWKHGKETSKALENAPGLLAAVGLGELPFIRQATFSIWESEPQMMQYAYKNALHQQVIRKTRQDNWYHEELFARFRVISATGTWKGRNPLAII</sequence>
<name>A0A5M6DNU3_9BACT</name>
<dbReference type="AlphaFoldDB" id="A0A5M6DNU3"/>
<dbReference type="RefSeq" id="WP_150087829.1">
    <property type="nucleotide sequence ID" value="NZ_VWSF01000004.1"/>
</dbReference>
<keyword evidence="2" id="KW-1185">Reference proteome</keyword>
<keyword evidence="1" id="KW-0560">Oxidoreductase</keyword>
<dbReference type="CDD" id="cd21650">
    <property type="entry name" value="CrtA-like"/>
    <property type="match status" value="1"/>
</dbReference>